<keyword evidence="4" id="KW-1185">Reference proteome</keyword>
<proteinExistence type="predicted"/>
<sequence length="257" mass="27714">MSRHVSYEHARKFLQRCFGKPERMRLLCSTKAGREGGDALQVTVEIAPGGPVVQVQEVSMADGWTGCRFSPSALWLALAVADVDGPIFQGLGPCAKAIEFGCGVALAGLAADAIGYCTSVTDCLPGHLKNLQQHPAALQGKLEVFRLDWIDDVGAVSPGCAIDLGSPENFAADVARATRATDATDAAWPKLQEDRLQSYDLALASDVVYEPHHAILLPMVIERWLKPGGWWAVALAVREEDICDLGFGRLVEQSWDT</sequence>
<dbReference type="SUPFAM" id="SSF53335">
    <property type="entry name" value="S-adenosyl-L-methionine-dependent methyltransferases"/>
    <property type="match status" value="1"/>
</dbReference>
<dbReference type="EMBL" id="CAMXCT030000358">
    <property type="protein sequence ID" value="CAL4764965.1"/>
    <property type="molecule type" value="Genomic_DNA"/>
</dbReference>
<dbReference type="EMBL" id="CAMXCT020000358">
    <property type="protein sequence ID" value="CAL1131028.1"/>
    <property type="molecule type" value="Genomic_DNA"/>
</dbReference>
<evidence type="ECO:0000313" key="1">
    <source>
        <dbReference type="EMBL" id="CAI3977653.1"/>
    </source>
</evidence>
<reference evidence="2" key="2">
    <citation type="submission" date="2024-04" db="EMBL/GenBank/DDBJ databases">
        <authorList>
            <person name="Chen Y."/>
            <person name="Shah S."/>
            <person name="Dougan E. K."/>
            <person name="Thang M."/>
            <person name="Chan C."/>
        </authorList>
    </citation>
    <scope>NUCLEOTIDE SEQUENCE [LARGE SCALE GENOMIC DNA]</scope>
</reference>
<dbReference type="EMBL" id="CAMXCT010000358">
    <property type="protein sequence ID" value="CAI3977653.1"/>
    <property type="molecule type" value="Genomic_DNA"/>
</dbReference>
<reference evidence="1" key="1">
    <citation type="submission" date="2022-10" db="EMBL/GenBank/DDBJ databases">
        <authorList>
            <person name="Chen Y."/>
            <person name="Dougan E. K."/>
            <person name="Chan C."/>
            <person name="Rhodes N."/>
            <person name="Thang M."/>
        </authorList>
    </citation>
    <scope>NUCLEOTIDE SEQUENCE</scope>
</reference>
<organism evidence="1">
    <name type="scientific">Cladocopium goreaui</name>
    <dbReference type="NCBI Taxonomy" id="2562237"/>
    <lineage>
        <taxon>Eukaryota</taxon>
        <taxon>Sar</taxon>
        <taxon>Alveolata</taxon>
        <taxon>Dinophyceae</taxon>
        <taxon>Suessiales</taxon>
        <taxon>Symbiodiniaceae</taxon>
        <taxon>Cladocopium</taxon>
    </lineage>
</organism>
<dbReference type="InterPro" id="IPR029063">
    <property type="entry name" value="SAM-dependent_MTases_sf"/>
</dbReference>
<name>A0A9P1BQM0_9DINO</name>
<evidence type="ECO:0000313" key="3">
    <source>
        <dbReference type="EMBL" id="CAL4764965.1"/>
    </source>
</evidence>
<dbReference type="OrthoDB" id="443981at2759"/>
<evidence type="ECO:0000313" key="4">
    <source>
        <dbReference type="Proteomes" id="UP001152797"/>
    </source>
</evidence>
<dbReference type="Gene3D" id="3.40.50.150">
    <property type="entry name" value="Vaccinia Virus protein VP39"/>
    <property type="match status" value="1"/>
</dbReference>
<protein>
    <submittedName>
        <fullName evidence="3">Calmodulin-lysine N-methyltransferase</fullName>
    </submittedName>
</protein>
<dbReference type="AlphaFoldDB" id="A0A9P1BQM0"/>
<comment type="caution">
    <text evidence="1">The sequence shown here is derived from an EMBL/GenBank/DDBJ whole genome shotgun (WGS) entry which is preliminary data.</text>
</comment>
<dbReference type="Proteomes" id="UP001152797">
    <property type="component" value="Unassembled WGS sequence"/>
</dbReference>
<gene>
    <name evidence="1" type="ORF">C1SCF055_LOCUS5777</name>
</gene>
<accession>A0A9P1BQM0</accession>
<evidence type="ECO:0000313" key="2">
    <source>
        <dbReference type="EMBL" id="CAL1131028.1"/>
    </source>
</evidence>